<feature type="compositionally biased region" description="Low complexity" evidence="1">
    <location>
        <begin position="497"/>
        <end position="507"/>
    </location>
</feature>
<dbReference type="PANTHER" id="PTHR33734:SF22">
    <property type="entry name" value="MEMBRANE-BOUND LYTIC MUREIN TRANSGLYCOSYLASE D"/>
    <property type="match status" value="1"/>
</dbReference>
<dbReference type="EMBL" id="NGKW01000011">
    <property type="protein sequence ID" value="OTN86769.1"/>
    <property type="molecule type" value="Genomic_DNA"/>
</dbReference>
<organism evidence="3 4">
    <name type="scientific">Enterococcus faecium</name>
    <name type="common">Streptococcus faecium</name>
    <dbReference type="NCBI Taxonomy" id="1352"/>
    <lineage>
        <taxon>Bacteria</taxon>
        <taxon>Bacillati</taxon>
        <taxon>Bacillota</taxon>
        <taxon>Bacilli</taxon>
        <taxon>Lactobacillales</taxon>
        <taxon>Enterococcaceae</taxon>
        <taxon>Enterococcus</taxon>
    </lineage>
</organism>
<feature type="compositionally biased region" description="Basic and acidic residues" evidence="1">
    <location>
        <begin position="187"/>
        <end position="200"/>
    </location>
</feature>
<feature type="domain" description="LysM" evidence="2">
    <location>
        <begin position="585"/>
        <end position="628"/>
    </location>
</feature>
<dbReference type="Gene3D" id="3.10.380.20">
    <property type="entry name" value="Novel toxin 21 (CdiA), C-terminal domain"/>
    <property type="match status" value="1"/>
</dbReference>
<evidence type="ECO:0000259" key="2">
    <source>
        <dbReference type="PROSITE" id="PS51782"/>
    </source>
</evidence>
<feature type="region of interest" description="Disordered" evidence="1">
    <location>
        <begin position="40"/>
        <end position="200"/>
    </location>
</feature>
<dbReference type="Proteomes" id="UP000194885">
    <property type="component" value="Unassembled WGS sequence"/>
</dbReference>
<dbReference type="AlphaFoldDB" id="A0A242B0C6"/>
<dbReference type="CDD" id="cd20685">
    <property type="entry name" value="CdiA-CT_Ecl_RNase-like"/>
    <property type="match status" value="1"/>
</dbReference>
<dbReference type="SUPFAM" id="SSF54106">
    <property type="entry name" value="LysM domain"/>
    <property type="match status" value="5"/>
</dbReference>
<dbReference type="InterPro" id="IPR038181">
    <property type="entry name" value="Ntox21_sf"/>
</dbReference>
<feature type="domain" description="LysM" evidence="2">
    <location>
        <begin position="708"/>
        <end position="751"/>
    </location>
</feature>
<feature type="domain" description="LysM" evidence="2">
    <location>
        <begin position="645"/>
        <end position="688"/>
    </location>
</feature>
<feature type="region of interest" description="Disordered" evidence="1">
    <location>
        <begin position="438"/>
        <end position="530"/>
    </location>
</feature>
<name>A0A242B0C6_ENTFC</name>
<feature type="region of interest" description="Disordered" evidence="1">
    <location>
        <begin position="687"/>
        <end position="708"/>
    </location>
</feature>
<evidence type="ECO:0000256" key="1">
    <source>
        <dbReference type="SAM" id="MobiDB-lite"/>
    </source>
</evidence>
<feature type="compositionally biased region" description="Low complexity" evidence="1">
    <location>
        <begin position="438"/>
        <end position="469"/>
    </location>
</feature>
<feature type="domain" description="LysM" evidence="2">
    <location>
        <begin position="768"/>
        <end position="811"/>
    </location>
</feature>
<dbReference type="Gene3D" id="3.10.350.10">
    <property type="entry name" value="LysM domain"/>
    <property type="match status" value="5"/>
</dbReference>
<dbReference type="InterPro" id="IPR018392">
    <property type="entry name" value="LysM"/>
</dbReference>
<dbReference type="Pfam" id="PF01476">
    <property type="entry name" value="LysM"/>
    <property type="match status" value="5"/>
</dbReference>
<evidence type="ECO:0000313" key="3">
    <source>
        <dbReference type="EMBL" id="OTN86769.1"/>
    </source>
</evidence>
<dbReference type="GO" id="GO:0008932">
    <property type="term" value="F:lytic endotransglycosylase activity"/>
    <property type="evidence" value="ECO:0007669"/>
    <property type="project" value="TreeGrafter"/>
</dbReference>
<feature type="region of interest" description="Disordered" evidence="1">
    <location>
        <begin position="838"/>
        <end position="891"/>
    </location>
</feature>
<feature type="compositionally biased region" description="Basic and acidic residues" evidence="1">
    <location>
        <begin position="60"/>
        <end position="71"/>
    </location>
</feature>
<dbReference type="Pfam" id="PF15526">
    <property type="entry name" value="Ntox21"/>
    <property type="match status" value="1"/>
</dbReference>
<feature type="compositionally biased region" description="Polar residues" evidence="1">
    <location>
        <begin position="130"/>
        <end position="146"/>
    </location>
</feature>
<feature type="compositionally biased region" description="Polar residues" evidence="1">
    <location>
        <begin position="96"/>
        <end position="118"/>
    </location>
</feature>
<feature type="compositionally biased region" description="Low complexity" evidence="1">
    <location>
        <begin position="691"/>
        <end position="708"/>
    </location>
</feature>
<feature type="compositionally biased region" description="Basic and acidic residues" evidence="1">
    <location>
        <begin position="867"/>
        <end position="878"/>
    </location>
</feature>
<sequence length="891" mass="98267">MVKKVFRFGVWTSIWLVVSSTFVPSVVTVADSMEVQETMASEHHVKDEFTKQSDGQVEELCEKEPVEKTEESSVMGSSSSDETSDQTQSSDPSQSNEETTQETVNGTTERTSDSSVQAVSREDIKEEAVVSSTSDSEETLPSQSSAENPSVSVETSSETIEETSSSNERAPVLRRSRRDLSAVSSNESKEKAEESVGKEEPVVDFDEQAFDAAIDQYIDQGTEEELGFVMDSTNEKELTEALEYLLFNQLDESFGVEELDELKKFLTAEEIERLENEPSLATFEQLLTRYYNEREQKLEEGTAFSAFFLASTDEEIDRMLEANDEQTFAQVISEISDSRNSQASGKRQKRFLPIAVPLLVKGAAVVIGLGTAAYSSYKVYTTLSARRAEKKRMVERWRYHEQQAQKRYQAAQQARAKAVARARQQAAARARAQAAQRARAQAAANARKQAQNWARQQAAARARAQAAANARRKSNASYVPPVTRPKPVIKAKPKAPAKPVAKSVAKPGPKPTTPTKPKPATPKNATHQVRAGESVWSISHKYGISMNDFVKWNKIKNNLIHPGQQVIVKKPTSTPKPASKPSIPATYKVKAGDSVWGICEKYGLSVSKFVQWNKIKNNTIHPGQVMHLKEPTPVSKPAPKPTTNTTYTVKAGDSVWLIANMHGISMNDLVNWNKIKNYTIHPGQTLTVKQPTSTTKPATKAPAGTTPGTHKVSYGESLWLIGSKYGVSVDELRKQNGIKGDLIHPGQVLVVKKGTPTSDAKPAGKSGTSYTVKAGDSVWLIANRYGVSMDDLVKWNKIKNNTIHPGQNLIINSMTNKEAQKKAEELGYVKTNERSHGQPVFKNTKRKPKYITPDVDSHNGGTWKGADNIKDLGSKDTRSGTYDEDLNRIGD</sequence>
<feature type="compositionally biased region" description="Basic and acidic residues" evidence="1">
    <location>
        <begin position="40"/>
        <end position="51"/>
    </location>
</feature>
<feature type="domain" description="LysM" evidence="2">
    <location>
        <begin position="525"/>
        <end position="568"/>
    </location>
</feature>
<dbReference type="PROSITE" id="PS51782">
    <property type="entry name" value="LYSM"/>
    <property type="match status" value="5"/>
</dbReference>
<feature type="compositionally biased region" description="Pro residues" evidence="1">
    <location>
        <begin position="508"/>
        <end position="520"/>
    </location>
</feature>
<reference evidence="3 4" key="1">
    <citation type="submission" date="2017-05" db="EMBL/GenBank/DDBJ databases">
        <title>The Genome Sequence of Enterococcus faecium 7H8_DIV0219.</title>
        <authorList>
            <consortium name="The Broad Institute Genomics Platform"/>
            <consortium name="The Broad Institute Genomic Center for Infectious Diseases"/>
            <person name="Earl A."/>
            <person name="Manson A."/>
            <person name="Schwartman J."/>
            <person name="Gilmore M."/>
            <person name="Abouelleil A."/>
            <person name="Cao P."/>
            <person name="Chapman S."/>
            <person name="Cusick C."/>
            <person name="Shea T."/>
            <person name="Young S."/>
            <person name="Neafsey D."/>
            <person name="Nusbaum C."/>
            <person name="Birren B."/>
        </authorList>
    </citation>
    <scope>NUCLEOTIDE SEQUENCE [LARGE SCALE GENOMIC DNA]</scope>
    <source>
        <strain evidence="3 4">7H8_DIV0219</strain>
    </source>
</reference>
<dbReference type="CDD" id="cd00118">
    <property type="entry name" value="LysM"/>
    <property type="match status" value="5"/>
</dbReference>
<dbReference type="RefSeq" id="WP_086323912.1">
    <property type="nucleotide sequence ID" value="NZ_NGKW01000011.1"/>
</dbReference>
<protein>
    <recommendedName>
        <fullName evidence="2">LysM domain-containing protein</fullName>
    </recommendedName>
</protein>
<dbReference type="PANTHER" id="PTHR33734">
    <property type="entry name" value="LYSM DOMAIN-CONTAINING GPI-ANCHORED PROTEIN 2"/>
    <property type="match status" value="1"/>
</dbReference>
<dbReference type="InterPro" id="IPR036779">
    <property type="entry name" value="LysM_dom_sf"/>
</dbReference>
<proteinExistence type="predicted"/>
<accession>A0A242B0C6</accession>
<dbReference type="InterPro" id="IPR028190">
    <property type="entry name" value="Ntox21"/>
</dbReference>
<feature type="compositionally biased region" description="Low complexity" evidence="1">
    <location>
        <begin position="72"/>
        <end position="95"/>
    </location>
</feature>
<comment type="caution">
    <text evidence="3">The sequence shown here is derived from an EMBL/GenBank/DDBJ whole genome shotgun (WGS) entry which is preliminary data.</text>
</comment>
<evidence type="ECO:0000313" key="4">
    <source>
        <dbReference type="Proteomes" id="UP000194885"/>
    </source>
</evidence>
<feature type="compositionally biased region" description="Low complexity" evidence="1">
    <location>
        <begin position="147"/>
        <end position="168"/>
    </location>
</feature>
<dbReference type="SMART" id="SM00257">
    <property type="entry name" value="LysM"/>
    <property type="match status" value="5"/>
</dbReference>
<gene>
    <name evidence="3" type="ORF">A5810_002930</name>
</gene>